<dbReference type="RefSeq" id="YP_010110809.1">
    <property type="nucleotide sequence ID" value="NC_055875.1"/>
</dbReference>
<evidence type="ECO:0000313" key="1">
    <source>
        <dbReference type="EMBL" id="QOR58651.1"/>
    </source>
</evidence>
<reference evidence="1 2" key="1">
    <citation type="submission" date="2020-07" db="EMBL/GenBank/DDBJ databases">
        <title>Taxonomic proposal: Crassvirales, a new order of highly abundant and diverse bacterial viruses.</title>
        <authorList>
            <person name="Shkoporov A.N."/>
            <person name="Stockdale S.R."/>
            <person name="Guerin E."/>
            <person name="Ross R.P."/>
            <person name="Hill C."/>
        </authorList>
    </citation>
    <scope>NUCLEOTIDE SEQUENCE [LARGE SCALE GENOMIC DNA]</scope>
</reference>
<accession>A0A7M1RXS3</accession>
<sequence>MEMDQKYMMEMIVSLFFNECYSNIVLKKLSTYFIKENLHISYAGLSYTEYINLCKLYKQHNLYLGHYRYKGDIDYHTIFIFKINPKHDRLIYAIKNRYYHLLPLKVKEHITQFTNKNAFISSSARINDSIMKDEVTLTVKEELFIMQMAEQQDVQEPTLLEDTDCLGF</sequence>
<name>A0A7M1RXS3_9CAUD</name>
<dbReference type="EMBL" id="MT774382">
    <property type="protein sequence ID" value="QOR58651.1"/>
    <property type="molecule type" value="Genomic_DNA"/>
</dbReference>
<evidence type="ECO:0000313" key="2">
    <source>
        <dbReference type="Proteomes" id="UP000593744"/>
    </source>
</evidence>
<dbReference type="GeneID" id="65129131"/>
<dbReference type="Proteomes" id="UP000593744">
    <property type="component" value="Segment"/>
</dbReference>
<organism evidence="1 2">
    <name type="scientific">uncultured phage cr10_1</name>
    <dbReference type="NCBI Taxonomy" id="2772066"/>
    <lineage>
        <taxon>Viruses</taxon>
        <taxon>Duplodnaviria</taxon>
        <taxon>Heunggongvirae</taxon>
        <taxon>Uroviricota</taxon>
        <taxon>Caudoviricetes</taxon>
        <taxon>Crassvirales</taxon>
        <taxon>Suoliviridae</taxon>
        <taxon>Boorivirinae</taxon>
        <taxon>Canhaevirus</taxon>
        <taxon>Canhaevirus hiberniae</taxon>
    </lineage>
</organism>
<proteinExistence type="predicted"/>
<dbReference type="KEGG" id="vg:65129131"/>
<protein>
    <submittedName>
        <fullName evidence="1">Uncharacterized protein</fullName>
    </submittedName>
</protein>
<keyword evidence="2" id="KW-1185">Reference proteome</keyword>